<dbReference type="EMBL" id="PFAM01000021">
    <property type="protein sequence ID" value="PIT95850.1"/>
    <property type="molecule type" value="Genomic_DNA"/>
</dbReference>
<gene>
    <name evidence="3" type="ORF">COT94_03320</name>
</gene>
<protein>
    <recommendedName>
        <fullName evidence="5">Baseplate protein J-like domain-containing protein</fullName>
    </recommendedName>
</protein>
<feature type="compositionally biased region" description="Basic and acidic residues" evidence="1">
    <location>
        <begin position="141"/>
        <end position="153"/>
    </location>
</feature>
<evidence type="ECO:0000313" key="3">
    <source>
        <dbReference type="EMBL" id="PIT95850.1"/>
    </source>
</evidence>
<feature type="compositionally biased region" description="Low complexity" evidence="1">
    <location>
        <begin position="1"/>
        <end position="11"/>
    </location>
</feature>
<organism evidence="3 4">
    <name type="scientific">Candidatus Falkowbacteria bacterium CG10_big_fil_rev_8_21_14_0_10_37_14</name>
    <dbReference type="NCBI Taxonomy" id="1974561"/>
    <lineage>
        <taxon>Bacteria</taxon>
        <taxon>Candidatus Falkowiibacteriota</taxon>
    </lineage>
</organism>
<evidence type="ECO:0000256" key="1">
    <source>
        <dbReference type="SAM" id="MobiDB-lite"/>
    </source>
</evidence>
<evidence type="ECO:0008006" key="5">
    <source>
        <dbReference type="Google" id="ProtNLM"/>
    </source>
</evidence>
<feature type="transmembrane region" description="Helical" evidence="2">
    <location>
        <begin position="198"/>
        <end position="216"/>
    </location>
</feature>
<feature type="region of interest" description="Disordered" evidence="1">
    <location>
        <begin position="68"/>
        <end position="153"/>
    </location>
</feature>
<sequence length="562" mass="61801">MPVKKSTATSKRVVKKKTVSKPKTATKKSTTKVEPLKPRIRIQKVPGLSPVITNRDLVVDLKKNYPSAKTESLKVFTPPKADKHFYTDEEDDSLGLPETVVQKTTPTSLNEAEAEDDDLEDTLSLGDIDDKDNQAEEDYDEKSTKTSVKDYALQDKSDTDNKKVLTALYDQSDADKSMLHSANKKSIMPTPNRLYQRLAWAFAAVVVIIVGIIFYFSSVKTKISISLKNENLNQQLSFILADATASSTVEGQITALVKEVSSEQSKVFPVLGTEVIGEEVSGQITLINTYNKNQPLVAKTRLLSASGKLYRLRNAVNIPAGGQVVAQVYADQNSQDMVVGAEKFTIPGLWEGLQDKIYAQSSEGSIKYGQQTKKVVTKEALDQAVATLSQEIVDKIKADIDNTYSDNNQRLVEVVPGVTTSSVNAVVGEELDEFTVVVKTKVRLVSFKDDNIKQAVNKRLTALLPANQQLLSIKNDSLSYAVAKWADDSRSVEVNVTLSAEIGLVSGVDLIDRKKIVNLSDAQLKLYLDGLPEIKSYTVEYSPAFIKKTSGLADRIEIKIVE</sequence>
<feature type="compositionally biased region" description="Acidic residues" evidence="1">
    <location>
        <begin position="112"/>
        <end position="140"/>
    </location>
</feature>
<feature type="region of interest" description="Disordered" evidence="1">
    <location>
        <begin position="1"/>
        <end position="34"/>
    </location>
</feature>
<keyword evidence="2" id="KW-0812">Transmembrane</keyword>
<evidence type="ECO:0000313" key="4">
    <source>
        <dbReference type="Proteomes" id="UP000228533"/>
    </source>
</evidence>
<proteinExistence type="predicted"/>
<keyword evidence="2" id="KW-0472">Membrane</keyword>
<comment type="caution">
    <text evidence="3">The sequence shown here is derived from an EMBL/GenBank/DDBJ whole genome shotgun (WGS) entry which is preliminary data.</text>
</comment>
<dbReference type="Proteomes" id="UP000228533">
    <property type="component" value="Unassembled WGS sequence"/>
</dbReference>
<keyword evidence="2" id="KW-1133">Transmembrane helix</keyword>
<feature type="compositionally biased region" description="Basic residues" evidence="1">
    <location>
        <begin position="12"/>
        <end position="30"/>
    </location>
</feature>
<accession>A0A2M6WSS4</accession>
<reference evidence="4" key="1">
    <citation type="submission" date="2017-09" db="EMBL/GenBank/DDBJ databases">
        <title>Depth-based differentiation of microbial function through sediment-hosted aquifers and enrichment of novel symbionts in the deep terrestrial subsurface.</title>
        <authorList>
            <person name="Probst A.J."/>
            <person name="Ladd B."/>
            <person name="Jarett J.K."/>
            <person name="Geller-Mcgrath D.E."/>
            <person name="Sieber C.M.K."/>
            <person name="Emerson J.B."/>
            <person name="Anantharaman K."/>
            <person name="Thomas B.C."/>
            <person name="Malmstrom R."/>
            <person name="Stieglmeier M."/>
            <person name="Klingl A."/>
            <person name="Woyke T."/>
            <person name="Ryan C.M."/>
            <person name="Banfield J.F."/>
        </authorList>
    </citation>
    <scope>NUCLEOTIDE SEQUENCE [LARGE SCALE GENOMIC DNA]</scope>
</reference>
<evidence type="ECO:0000256" key="2">
    <source>
        <dbReference type="SAM" id="Phobius"/>
    </source>
</evidence>
<name>A0A2M6WSS4_9BACT</name>
<dbReference type="AlphaFoldDB" id="A0A2M6WSS4"/>